<comment type="similarity">
    <text evidence="2">Belongs to the FAD-dependent glycerol-3-phosphate dehydrogenase family.</text>
</comment>
<dbReference type="Gene3D" id="3.30.9.10">
    <property type="entry name" value="D-Amino Acid Oxidase, subunit A, domain 2"/>
    <property type="match status" value="1"/>
</dbReference>
<dbReference type="PRINTS" id="PR01001">
    <property type="entry name" value="FADG3PDH"/>
</dbReference>
<dbReference type="Gene3D" id="1.10.8.870">
    <property type="entry name" value="Alpha-glycerophosphate oxidase, cap domain"/>
    <property type="match status" value="1"/>
</dbReference>
<name>A0A1K0JKF5_CUPNE</name>
<evidence type="ECO:0000313" key="7">
    <source>
        <dbReference type="EMBL" id="SCU75680.1"/>
    </source>
</evidence>
<protein>
    <submittedName>
        <fullName evidence="7">FAD dependent oxidoreductase</fullName>
    </submittedName>
</protein>
<dbReference type="InterPro" id="IPR036188">
    <property type="entry name" value="FAD/NAD-bd_sf"/>
</dbReference>
<dbReference type="InterPro" id="IPR000447">
    <property type="entry name" value="G3P_DH_FAD-dep"/>
</dbReference>
<dbReference type="PANTHER" id="PTHR11985:SF15">
    <property type="entry name" value="GLYCEROL-3-PHOSPHATE DEHYDROGENASE, MITOCHONDRIAL"/>
    <property type="match status" value="1"/>
</dbReference>
<reference evidence="7" key="1">
    <citation type="submission" date="2016-09" db="EMBL/GenBank/DDBJ databases">
        <authorList>
            <person name="Capua I."/>
            <person name="De Benedictis P."/>
            <person name="Joannis T."/>
            <person name="Lombin L.H."/>
            <person name="Cattoli G."/>
        </authorList>
    </citation>
    <scope>NUCLEOTIDE SEQUENCE</scope>
    <source>
        <strain evidence="7">B9</strain>
    </source>
</reference>
<dbReference type="GO" id="GO:0046168">
    <property type="term" value="P:glycerol-3-phosphate catabolic process"/>
    <property type="evidence" value="ECO:0007669"/>
    <property type="project" value="TreeGrafter"/>
</dbReference>
<evidence type="ECO:0000256" key="4">
    <source>
        <dbReference type="ARBA" id="ARBA00022827"/>
    </source>
</evidence>
<evidence type="ECO:0000256" key="1">
    <source>
        <dbReference type="ARBA" id="ARBA00001974"/>
    </source>
</evidence>
<evidence type="ECO:0000259" key="6">
    <source>
        <dbReference type="Pfam" id="PF01266"/>
    </source>
</evidence>
<gene>
    <name evidence="7" type="ORF">CNECB9_2450016</name>
</gene>
<dbReference type="Pfam" id="PF01266">
    <property type="entry name" value="DAO"/>
    <property type="match status" value="1"/>
</dbReference>
<evidence type="ECO:0000256" key="3">
    <source>
        <dbReference type="ARBA" id="ARBA00022630"/>
    </source>
</evidence>
<feature type="domain" description="FAD dependent oxidoreductase" evidence="6">
    <location>
        <begin position="15"/>
        <end position="399"/>
    </location>
</feature>
<dbReference type="RefSeq" id="WP_340524405.1">
    <property type="nucleotide sequence ID" value="NZ_FMSH01000163.1"/>
</dbReference>
<dbReference type="EMBL" id="FMSH01000163">
    <property type="protein sequence ID" value="SCU75680.1"/>
    <property type="molecule type" value="Genomic_DNA"/>
</dbReference>
<organism evidence="7">
    <name type="scientific">Cupriavidus necator</name>
    <name type="common">Alcaligenes eutrophus</name>
    <name type="synonym">Ralstonia eutropha</name>
    <dbReference type="NCBI Taxonomy" id="106590"/>
    <lineage>
        <taxon>Bacteria</taxon>
        <taxon>Pseudomonadati</taxon>
        <taxon>Pseudomonadota</taxon>
        <taxon>Betaproteobacteria</taxon>
        <taxon>Burkholderiales</taxon>
        <taxon>Burkholderiaceae</taxon>
        <taxon>Cupriavidus</taxon>
    </lineage>
</organism>
<keyword evidence="3" id="KW-0285">Flavoprotein</keyword>
<sequence>MGRIAVKDLEERQFDVVIIGGGINGAAGAQQLAARGRSVLLVEKGDFGSGSSSRSSRLLHCGLRYLAPGRSPWEFVMNPAWLATGMKMARMAIDARDEFITTTPTRVQLAKLYFPIFKGGAYSGWQVDVAFKVLEYFNRGKTPLNYRRIKGRGASSIPLVNRLGAFNLLDSVACYDEYQIAWPERVTADIAIDAQRMGATTLNYTRAELLERNSAGWTIRLQDMAGTGEATVTARCVVNTAGIWIDQVLAKHRSGKSPKILGTKGSHIVVRLPTECRGAGLATINTKNEPFYCLPWGEYHYIGPTELVYQDSLDDIRTAVAERDWLLGETNHLFPTFNLTAKDVIFTWSGVRPLTWDPNLPGGNRNRVLHDLSDDGLEGVFAMTGGPLMTHRSAGVEIADAVSSQLSGRSGPPGAPRFASAFPNLLPEEAYAALTGAVPAPKWLKTMAEEEMIVHLSDALLRRSGLPWFKKLEEADCDRIGRNIGSLLGWNESRVANEVALCKAELAALQSATLQGQARKTLAA</sequence>
<dbReference type="SUPFAM" id="SSF54373">
    <property type="entry name" value="FAD-linked reductases, C-terminal domain"/>
    <property type="match status" value="1"/>
</dbReference>
<dbReference type="InterPro" id="IPR038299">
    <property type="entry name" value="DAO_C_sf"/>
</dbReference>
<dbReference type="GO" id="GO:0004368">
    <property type="term" value="F:glycerol-3-phosphate dehydrogenase (quinone) activity"/>
    <property type="evidence" value="ECO:0007669"/>
    <property type="project" value="InterPro"/>
</dbReference>
<evidence type="ECO:0000256" key="5">
    <source>
        <dbReference type="ARBA" id="ARBA00023002"/>
    </source>
</evidence>
<dbReference type="AlphaFoldDB" id="A0A1K0JKF5"/>
<dbReference type="InterPro" id="IPR006076">
    <property type="entry name" value="FAD-dep_OxRdtase"/>
</dbReference>
<dbReference type="Gene3D" id="3.50.50.60">
    <property type="entry name" value="FAD/NAD(P)-binding domain"/>
    <property type="match status" value="1"/>
</dbReference>
<keyword evidence="4" id="KW-0274">FAD</keyword>
<proteinExistence type="inferred from homology"/>
<keyword evidence="5" id="KW-0560">Oxidoreductase</keyword>
<comment type="cofactor">
    <cofactor evidence="1">
        <name>FAD</name>
        <dbReference type="ChEBI" id="CHEBI:57692"/>
    </cofactor>
</comment>
<accession>A0A1K0JKF5</accession>
<dbReference type="PANTHER" id="PTHR11985">
    <property type="entry name" value="GLYCEROL-3-PHOSPHATE DEHYDROGENASE"/>
    <property type="match status" value="1"/>
</dbReference>
<evidence type="ECO:0000256" key="2">
    <source>
        <dbReference type="ARBA" id="ARBA00007330"/>
    </source>
</evidence>
<dbReference type="SUPFAM" id="SSF51905">
    <property type="entry name" value="FAD/NAD(P)-binding domain"/>
    <property type="match status" value="1"/>
</dbReference>